<organism evidence="4 5">
    <name type="scientific">Biomphalaria glabrata</name>
    <name type="common">Bloodfluke planorb</name>
    <name type="synonym">Freshwater snail</name>
    <dbReference type="NCBI Taxonomy" id="6526"/>
    <lineage>
        <taxon>Eukaryota</taxon>
        <taxon>Metazoa</taxon>
        <taxon>Spiralia</taxon>
        <taxon>Lophotrochozoa</taxon>
        <taxon>Mollusca</taxon>
        <taxon>Gastropoda</taxon>
        <taxon>Heterobranchia</taxon>
        <taxon>Euthyneura</taxon>
        <taxon>Panpulmonata</taxon>
        <taxon>Hygrophila</taxon>
        <taxon>Lymnaeoidea</taxon>
        <taxon>Planorbidae</taxon>
        <taxon>Biomphalaria</taxon>
    </lineage>
</organism>
<evidence type="ECO:0000259" key="3">
    <source>
        <dbReference type="PROSITE" id="PS50042"/>
    </source>
</evidence>
<dbReference type="InterPro" id="IPR018490">
    <property type="entry name" value="cNMP-bd_dom_sf"/>
</dbReference>
<protein>
    <submittedName>
        <fullName evidence="5">Sodium/hydrogen exchanger 10-like isoform X1</fullName>
    </submittedName>
</protein>
<feature type="transmembrane region" description="Helical" evidence="2">
    <location>
        <begin position="54"/>
        <end position="73"/>
    </location>
</feature>
<feature type="transmembrane region" description="Helical" evidence="2">
    <location>
        <begin position="298"/>
        <end position="320"/>
    </location>
</feature>
<feature type="transmembrane region" description="Helical" evidence="2">
    <location>
        <begin position="399"/>
        <end position="425"/>
    </location>
</feature>
<dbReference type="PROSITE" id="PS50042">
    <property type="entry name" value="CNMP_BINDING_3"/>
    <property type="match status" value="1"/>
</dbReference>
<keyword evidence="4" id="KW-1185">Reference proteome</keyword>
<feature type="transmembrane region" description="Helical" evidence="2">
    <location>
        <begin position="115"/>
        <end position="137"/>
    </location>
</feature>
<evidence type="ECO:0000256" key="1">
    <source>
        <dbReference type="SAM" id="MobiDB-lite"/>
    </source>
</evidence>
<dbReference type="AlphaFoldDB" id="A0A9W3BLW8"/>
<evidence type="ECO:0000256" key="2">
    <source>
        <dbReference type="SAM" id="Phobius"/>
    </source>
</evidence>
<keyword evidence="2" id="KW-1133">Transmembrane helix</keyword>
<feature type="transmembrane region" description="Helical" evidence="2">
    <location>
        <begin position="25"/>
        <end position="42"/>
    </location>
</feature>
<keyword evidence="2" id="KW-0812">Transmembrane</keyword>
<feature type="transmembrane region" description="Helical" evidence="2">
    <location>
        <begin position="209"/>
        <end position="232"/>
    </location>
</feature>
<feature type="domain" description="Cyclic nucleotide-binding" evidence="3">
    <location>
        <begin position="884"/>
        <end position="1004"/>
    </location>
</feature>
<dbReference type="Gene3D" id="2.60.120.10">
    <property type="entry name" value="Jelly Rolls"/>
    <property type="match status" value="1"/>
</dbReference>
<accession>A0A9W3BLW8</accession>
<feature type="transmembrane region" description="Helical" evidence="2">
    <location>
        <begin position="244"/>
        <end position="261"/>
    </location>
</feature>
<keyword evidence="2" id="KW-0472">Membrane</keyword>
<dbReference type="Proteomes" id="UP001165740">
    <property type="component" value="Chromosome 10"/>
</dbReference>
<gene>
    <name evidence="5" type="primary">LOC106060292</name>
</gene>
<dbReference type="SUPFAM" id="SSF51206">
    <property type="entry name" value="cAMP-binding domain-like"/>
    <property type="match status" value="1"/>
</dbReference>
<evidence type="ECO:0000313" key="5">
    <source>
        <dbReference type="RefSeq" id="XP_055900418.1"/>
    </source>
</evidence>
<feature type="transmembrane region" description="Helical" evidence="2">
    <location>
        <begin position="326"/>
        <end position="353"/>
    </location>
</feature>
<feature type="transmembrane region" description="Helical" evidence="2">
    <location>
        <begin position="365"/>
        <end position="387"/>
    </location>
</feature>
<sequence length="1200" mass="138039">MAPRRQENNKSVTASNVGHHDEEMSSLQIILYGFLFLLFGLFFRQVTTNRRSTLGHHIILVLLGIIVGHLSYIEKRLEDPMLINSVGQLHLLQLFIPMMFFESTFNLEIHYMKTMLIHLILVVIPTLLLASASAIAFREMLNFPMNPLESIVMMTLSLPPGPRMTRIFLSSISAEYDLRVPLEAESLFGSCVTYMFYTVVTTRSFHTSIVYAFPFLLDILLSASFGFIVGKIMIMWISKMFKDIVNQTTIVIAFVYSAFSICQLNNISGFLCIVVIGLVMADRRAVMSTQTTSVLNKFMELTLFTFSSVATVQVGIYLVTHVWGHLTLALFMLSVLSFITVSFIRALVLFITYPVSRLYMNSLHVLYVVCACHLRDSYSCILIFTLIDTSLHKKVNTDLFSILILHIVYSFLAHYPLVSAVVSYVQTRNINNDKVIMLERAAKMIKDLQSSVKRSLKSSMLTTDADWVTVTEYTRLKDDFMKLYGNKAYLEKKRDGINQFLGTQALRKQAVRQIVITERTCYARQFEEGVLSRQSVINLMILVNEALKEKQLVDPYKIVQFAVHRNYFHKLVFEMSRQLHSTILPMSKAVLLLILIFIDSFITMYTIAAMRFEYVGFLKMLFLHSYNVLVLLFYIFLELYKLVRNRSLRMEGPWDVINRIILFNTFIDVTLVVFPLFFLTVRDDKTFFKENPHLYLGIQAVTVTRFIRFLQILRTSPYMQQWFLTFASNVMETKVFIACDMAAGFIQGTMESFRKAKRIVDDDRVCNSIRYVCHLCRLILSQHLGFCQVDNPLVMQALKTKTAIRLALNAQEQRMIEIKEMGLLEDKDVHVLHKILEKKMSDNLSFPTSIGELGHRSVILNLPWVDGNERYAQFIEDNGQTILFSPDDIIVTQGHLSKGIFVILHGLVRVESVIDLCEDPFEPIVEKYRAPYYTKVQDPITTRYNKELVELIEFMTRGNVIGEMSILTGKPGHKTYRCATYVEVFYINSSHMFELMEGVPDNKRPLRNLELRLWRTVSIRQAVRLILSEFSSGSLTRMLIYNRMSDSYIIDGNMNRVVDIRPHEMSAVILVQGVVKNFYSEARFIGPCIIPFYIHRLLSEPDKGPRVIFLVLKTLVTDEGTFMENLIQDELFVEDDILSEFDDEQLTISSGSSDSRPYHRQKKSLAGVDDKSAAAHRLMQHSTHRLSTTAPKGLESSKFK</sequence>
<proteinExistence type="predicted"/>
<feature type="region of interest" description="Disordered" evidence="1">
    <location>
        <begin position="1148"/>
        <end position="1200"/>
    </location>
</feature>
<dbReference type="CDD" id="cd00038">
    <property type="entry name" value="CAP_ED"/>
    <property type="match status" value="1"/>
</dbReference>
<dbReference type="OrthoDB" id="6133733at2759"/>
<dbReference type="InterPro" id="IPR000595">
    <property type="entry name" value="cNMP-bd_dom"/>
</dbReference>
<feature type="transmembrane region" description="Helical" evidence="2">
    <location>
        <begin position="589"/>
        <end position="608"/>
    </location>
</feature>
<feature type="transmembrane region" description="Helical" evidence="2">
    <location>
        <begin position="620"/>
        <end position="640"/>
    </location>
</feature>
<evidence type="ECO:0000313" key="4">
    <source>
        <dbReference type="Proteomes" id="UP001165740"/>
    </source>
</evidence>
<name>A0A9W3BLW8_BIOGL</name>
<dbReference type="RefSeq" id="XP_055900418.1">
    <property type="nucleotide sequence ID" value="XM_056044443.1"/>
</dbReference>
<feature type="transmembrane region" description="Helical" evidence="2">
    <location>
        <begin position="661"/>
        <end position="681"/>
    </location>
</feature>
<dbReference type="GeneID" id="106060292"/>
<dbReference type="InterPro" id="IPR014710">
    <property type="entry name" value="RmlC-like_jellyroll"/>
</dbReference>
<reference evidence="5" key="1">
    <citation type="submission" date="2025-08" db="UniProtKB">
        <authorList>
            <consortium name="RefSeq"/>
        </authorList>
    </citation>
    <scope>IDENTIFICATION</scope>
</reference>